<dbReference type="InterPro" id="IPR009072">
    <property type="entry name" value="Histone-fold"/>
</dbReference>
<evidence type="ECO:0000256" key="4">
    <source>
        <dbReference type="ARBA" id="ARBA00023269"/>
    </source>
</evidence>
<name>A0A0C9WPS7_9AGAR</name>
<dbReference type="HOGENOM" id="CLU_078295_4_0_1"/>
<dbReference type="GO" id="GO:0000786">
    <property type="term" value="C:nucleosome"/>
    <property type="evidence" value="ECO:0007669"/>
    <property type="project" value="UniProtKB-KW"/>
</dbReference>
<dbReference type="CDD" id="cd22911">
    <property type="entry name" value="HFD_H3"/>
    <property type="match status" value="1"/>
</dbReference>
<comment type="subcellular location">
    <subcellularLocation>
        <location evidence="1">Chromosome</location>
    </subcellularLocation>
</comment>
<keyword evidence="4" id="KW-0238">DNA-binding</keyword>
<feature type="region of interest" description="Disordered" evidence="5">
    <location>
        <begin position="1"/>
        <end position="20"/>
    </location>
</feature>
<dbReference type="OrthoDB" id="428318at2759"/>
<keyword evidence="8" id="KW-1185">Reference proteome</keyword>
<evidence type="ECO:0000313" key="8">
    <source>
        <dbReference type="Proteomes" id="UP000054477"/>
    </source>
</evidence>
<reference evidence="7 8" key="1">
    <citation type="submission" date="2014-04" db="EMBL/GenBank/DDBJ databases">
        <authorList>
            <consortium name="DOE Joint Genome Institute"/>
            <person name="Kuo A."/>
            <person name="Kohler A."/>
            <person name="Nagy L.G."/>
            <person name="Floudas D."/>
            <person name="Copeland A."/>
            <person name="Barry K.W."/>
            <person name="Cichocki N."/>
            <person name="Veneault-Fourrey C."/>
            <person name="LaButti K."/>
            <person name="Lindquist E.A."/>
            <person name="Lipzen A."/>
            <person name="Lundell T."/>
            <person name="Morin E."/>
            <person name="Murat C."/>
            <person name="Sun H."/>
            <person name="Tunlid A."/>
            <person name="Henrissat B."/>
            <person name="Grigoriev I.V."/>
            <person name="Hibbett D.S."/>
            <person name="Martin F."/>
            <person name="Nordberg H.P."/>
            <person name="Cantor M.N."/>
            <person name="Hua S.X."/>
        </authorList>
    </citation>
    <scope>NUCLEOTIDE SEQUENCE [LARGE SCALE GENOMIC DNA]</scope>
    <source>
        <strain evidence="7 8">LaAM-08-1</strain>
    </source>
</reference>
<protein>
    <recommendedName>
        <fullName evidence="6">Core Histone H2A/H2B/H3 domain-containing protein</fullName>
    </recommendedName>
</protein>
<evidence type="ECO:0000256" key="2">
    <source>
        <dbReference type="ARBA" id="ARBA00010343"/>
    </source>
</evidence>
<evidence type="ECO:0000259" key="6">
    <source>
        <dbReference type="Pfam" id="PF00125"/>
    </source>
</evidence>
<dbReference type="PRINTS" id="PR00622">
    <property type="entry name" value="HISTONEH3"/>
</dbReference>
<dbReference type="SMART" id="SM00428">
    <property type="entry name" value="H3"/>
    <property type="match status" value="1"/>
</dbReference>
<reference evidence="8" key="2">
    <citation type="submission" date="2015-01" db="EMBL/GenBank/DDBJ databases">
        <title>Evolutionary Origins and Diversification of the Mycorrhizal Mutualists.</title>
        <authorList>
            <consortium name="DOE Joint Genome Institute"/>
            <consortium name="Mycorrhizal Genomics Consortium"/>
            <person name="Kohler A."/>
            <person name="Kuo A."/>
            <person name="Nagy L.G."/>
            <person name="Floudas D."/>
            <person name="Copeland A."/>
            <person name="Barry K.W."/>
            <person name="Cichocki N."/>
            <person name="Veneault-Fourrey C."/>
            <person name="LaButti K."/>
            <person name="Lindquist E.A."/>
            <person name="Lipzen A."/>
            <person name="Lundell T."/>
            <person name="Morin E."/>
            <person name="Murat C."/>
            <person name="Riley R."/>
            <person name="Ohm R."/>
            <person name="Sun H."/>
            <person name="Tunlid A."/>
            <person name="Henrissat B."/>
            <person name="Grigoriev I.V."/>
            <person name="Hibbett D.S."/>
            <person name="Martin F."/>
        </authorList>
    </citation>
    <scope>NUCLEOTIDE SEQUENCE [LARGE SCALE GENOMIC DNA]</scope>
    <source>
        <strain evidence="8">LaAM-08-1</strain>
    </source>
</reference>
<sequence>MARTKTIAHKSTGGKVPRYPQDHLLSQGIDLQQTAMKRLPSSSGRLKQFSTKTVSSLGSKKIHRTSSGNAPVHRFRPGEVALREIKRYSSTTELLIRKLPFQRLVKEIAAEFGGDYRFQSAALEALQESCEAYLVQLFEDMKVCAVHAKRVTVMPRDLKLARRLRG</sequence>
<organism evidence="7 8">
    <name type="scientific">Laccaria amethystina LaAM-08-1</name>
    <dbReference type="NCBI Taxonomy" id="1095629"/>
    <lineage>
        <taxon>Eukaryota</taxon>
        <taxon>Fungi</taxon>
        <taxon>Dikarya</taxon>
        <taxon>Basidiomycota</taxon>
        <taxon>Agaricomycotina</taxon>
        <taxon>Agaricomycetes</taxon>
        <taxon>Agaricomycetidae</taxon>
        <taxon>Agaricales</taxon>
        <taxon>Agaricineae</taxon>
        <taxon>Hydnangiaceae</taxon>
        <taxon>Laccaria</taxon>
    </lineage>
</organism>
<dbReference type="PANTHER" id="PTHR11426">
    <property type="entry name" value="HISTONE H3"/>
    <property type="match status" value="1"/>
</dbReference>
<comment type="similarity">
    <text evidence="2">Belongs to the histone H3 family.</text>
</comment>
<evidence type="ECO:0000256" key="5">
    <source>
        <dbReference type="SAM" id="MobiDB-lite"/>
    </source>
</evidence>
<keyword evidence="4" id="KW-0544">Nucleosome core</keyword>
<dbReference type="InterPro" id="IPR000164">
    <property type="entry name" value="Histone_H3/CENP-A"/>
</dbReference>
<dbReference type="GO" id="GO:0003677">
    <property type="term" value="F:DNA binding"/>
    <property type="evidence" value="ECO:0007669"/>
    <property type="project" value="InterPro"/>
</dbReference>
<dbReference type="PROSITE" id="PS00959">
    <property type="entry name" value="HISTONE_H3_2"/>
    <property type="match status" value="1"/>
</dbReference>
<dbReference type="GO" id="GO:0046982">
    <property type="term" value="F:protein heterodimerization activity"/>
    <property type="evidence" value="ECO:0007669"/>
    <property type="project" value="InterPro"/>
</dbReference>
<feature type="domain" description="Core Histone H2A/H2B/H3" evidence="6">
    <location>
        <begin position="77"/>
        <end position="164"/>
    </location>
</feature>
<evidence type="ECO:0000313" key="7">
    <source>
        <dbReference type="EMBL" id="KIK00070.1"/>
    </source>
</evidence>
<dbReference type="InterPro" id="IPR007125">
    <property type="entry name" value="H2A/H2B/H3"/>
</dbReference>
<dbReference type="SUPFAM" id="SSF47113">
    <property type="entry name" value="Histone-fold"/>
    <property type="match status" value="1"/>
</dbReference>
<dbReference type="EMBL" id="KN838633">
    <property type="protein sequence ID" value="KIK00070.1"/>
    <property type="molecule type" value="Genomic_DNA"/>
</dbReference>
<keyword evidence="3" id="KW-0158">Chromosome</keyword>
<accession>A0A0C9WPS7</accession>
<proteinExistence type="inferred from homology"/>
<dbReference type="Pfam" id="PF00125">
    <property type="entry name" value="Histone"/>
    <property type="match status" value="1"/>
</dbReference>
<dbReference type="Gene3D" id="1.10.20.10">
    <property type="entry name" value="Histone, subunit A"/>
    <property type="match status" value="1"/>
</dbReference>
<dbReference type="AlphaFoldDB" id="A0A0C9WPS7"/>
<dbReference type="STRING" id="1095629.A0A0C9WPS7"/>
<dbReference type="GO" id="GO:0030527">
    <property type="term" value="F:structural constituent of chromatin"/>
    <property type="evidence" value="ECO:0007669"/>
    <property type="project" value="InterPro"/>
</dbReference>
<gene>
    <name evidence="7" type="ORF">K443DRAFT_679439</name>
</gene>
<dbReference type="Proteomes" id="UP000054477">
    <property type="component" value="Unassembled WGS sequence"/>
</dbReference>
<evidence type="ECO:0000256" key="3">
    <source>
        <dbReference type="ARBA" id="ARBA00022454"/>
    </source>
</evidence>
<evidence type="ECO:0000256" key="1">
    <source>
        <dbReference type="ARBA" id="ARBA00004286"/>
    </source>
</evidence>